<dbReference type="Pfam" id="PF00512">
    <property type="entry name" value="HisKA"/>
    <property type="match status" value="1"/>
</dbReference>
<dbReference type="InterPro" id="IPR005467">
    <property type="entry name" value="His_kinase_dom"/>
</dbReference>
<dbReference type="Gene3D" id="3.30.565.10">
    <property type="entry name" value="Histidine kinase-like ATPase, C-terminal domain"/>
    <property type="match status" value="1"/>
</dbReference>
<evidence type="ECO:0000256" key="7">
    <source>
        <dbReference type="ARBA" id="ARBA00022679"/>
    </source>
</evidence>
<feature type="transmembrane region" description="Helical" evidence="15">
    <location>
        <begin position="154"/>
        <end position="177"/>
    </location>
</feature>
<keyword evidence="9" id="KW-0547">Nucleotide-binding</keyword>
<dbReference type="GO" id="GO:0005886">
    <property type="term" value="C:plasma membrane"/>
    <property type="evidence" value="ECO:0007669"/>
    <property type="project" value="UniProtKB-SubCell"/>
</dbReference>
<dbReference type="PROSITE" id="PS50885">
    <property type="entry name" value="HAMP"/>
    <property type="match status" value="1"/>
</dbReference>
<dbReference type="RefSeq" id="WP_254249472.1">
    <property type="nucleotide sequence ID" value="NZ_CP073809.1"/>
</dbReference>
<keyword evidence="14 15" id="KW-0472">Membrane</keyword>
<dbReference type="CDD" id="cd00075">
    <property type="entry name" value="HATPase"/>
    <property type="match status" value="1"/>
</dbReference>
<dbReference type="PRINTS" id="PR00344">
    <property type="entry name" value="BCTRLSENSOR"/>
</dbReference>
<evidence type="ECO:0000256" key="2">
    <source>
        <dbReference type="ARBA" id="ARBA00004651"/>
    </source>
</evidence>
<evidence type="ECO:0000256" key="11">
    <source>
        <dbReference type="ARBA" id="ARBA00022840"/>
    </source>
</evidence>
<comment type="subcellular location">
    <subcellularLocation>
        <location evidence="2">Cell membrane</location>
        <topology evidence="2">Multi-pass membrane protein</topology>
    </subcellularLocation>
</comment>
<dbReference type="Gene3D" id="6.10.340.10">
    <property type="match status" value="1"/>
</dbReference>
<dbReference type="SUPFAM" id="SSF55874">
    <property type="entry name" value="ATPase domain of HSP90 chaperone/DNA topoisomerase II/histidine kinase"/>
    <property type="match status" value="1"/>
</dbReference>
<dbReference type="Pfam" id="PF18719">
    <property type="entry name" value="ArlS_N"/>
    <property type="match status" value="1"/>
</dbReference>
<keyword evidence="6" id="KW-0597">Phosphoprotein</keyword>
<keyword evidence="7" id="KW-0808">Transferase</keyword>
<dbReference type="Proteomes" id="UP001057381">
    <property type="component" value="Chromosome"/>
</dbReference>
<evidence type="ECO:0000256" key="12">
    <source>
        <dbReference type="ARBA" id="ARBA00022989"/>
    </source>
</evidence>
<dbReference type="InterPro" id="IPR036890">
    <property type="entry name" value="HATPase_C_sf"/>
</dbReference>
<evidence type="ECO:0000256" key="3">
    <source>
        <dbReference type="ARBA" id="ARBA00012438"/>
    </source>
</evidence>
<evidence type="ECO:0000313" key="18">
    <source>
        <dbReference type="EMBL" id="UTH12819.1"/>
    </source>
</evidence>
<proteinExistence type="predicted"/>
<feature type="transmembrane region" description="Helical" evidence="15">
    <location>
        <begin position="12"/>
        <end position="38"/>
    </location>
</feature>
<evidence type="ECO:0000259" key="16">
    <source>
        <dbReference type="PROSITE" id="PS50109"/>
    </source>
</evidence>
<reference evidence="18" key="1">
    <citation type="submission" date="2021-04" db="EMBL/GenBank/DDBJ databases">
        <title>Complete Genome Sequences of Macrococcus spp. from dog and cattle.</title>
        <authorList>
            <person name="Schwendener S."/>
            <person name="Perreten V."/>
        </authorList>
    </citation>
    <scope>NUCLEOTIDE SEQUENCE</scope>
    <source>
        <strain evidence="18">Epi0143-OL</strain>
    </source>
</reference>
<dbReference type="Gene3D" id="1.10.287.130">
    <property type="match status" value="1"/>
</dbReference>
<gene>
    <name evidence="18" type="ORF">KFV11_05900</name>
</gene>
<dbReference type="PROSITE" id="PS50109">
    <property type="entry name" value="HIS_KIN"/>
    <property type="match status" value="1"/>
</dbReference>
<dbReference type="InterPro" id="IPR003594">
    <property type="entry name" value="HATPase_dom"/>
</dbReference>
<name>A0A9Q9BRM0_9STAP</name>
<comment type="catalytic activity">
    <reaction evidence="1">
        <text>ATP + protein L-histidine = ADP + protein N-phospho-L-histidine.</text>
        <dbReference type="EC" id="2.7.13.3"/>
    </reaction>
</comment>
<keyword evidence="10" id="KW-0418">Kinase</keyword>
<keyword evidence="12 15" id="KW-1133">Transmembrane helix</keyword>
<dbReference type="EMBL" id="CP073809">
    <property type="protein sequence ID" value="UTH12819.1"/>
    <property type="molecule type" value="Genomic_DNA"/>
</dbReference>
<keyword evidence="5" id="KW-1003">Cell membrane</keyword>
<evidence type="ECO:0000256" key="1">
    <source>
        <dbReference type="ARBA" id="ARBA00000085"/>
    </source>
</evidence>
<keyword evidence="13" id="KW-0902">Two-component regulatory system</keyword>
<evidence type="ECO:0000256" key="14">
    <source>
        <dbReference type="ARBA" id="ARBA00023136"/>
    </source>
</evidence>
<dbReference type="KEGG" id="mequ:KFV11_05900"/>
<accession>A0A9Q9BRM0</accession>
<dbReference type="InterPro" id="IPR036097">
    <property type="entry name" value="HisK_dim/P_sf"/>
</dbReference>
<dbReference type="SUPFAM" id="SSF47384">
    <property type="entry name" value="Homodimeric domain of signal transducing histidine kinase"/>
    <property type="match status" value="1"/>
</dbReference>
<evidence type="ECO:0000256" key="8">
    <source>
        <dbReference type="ARBA" id="ARBA00022692"/>
    </source>
</evidence>
<dbReference type="SMART" id="SM00388">
    <property type="entry name" value="HisKA"/>
    <property type="match status" value="1"/>
</dbReference>
<feature type="domain" description="HAMP" evidence="17">
    <location>
        <begin position="179"/>
        <end position="232"/>
    </location>
</feature>
<feature type="domain" description="Histidine kinase" evidence="16">
    <location>
        <begin position="240"/>
        <end position="455"/>
    </location>
</feature>
<dbReference type="PANTHER" id="PTHR45528">
    <property type="entry name" value="SENSOR HISTIDINE KINASE CPXA"/>
    <property type="match status" value="1"/>
</dbReference>
<dbReference type="InterPro" id="IPR004358">
    <property type="entry name" value="Sig_transdc_His_kin-like_C"/>
</dbReference>
<dbReference type="GO" id="GO:0000155">
    <property type="term" value="F:phosphorelay sensor kinase activity"/>
    <property type="evidence" value="ECO:0007669"/>
    <property type="project" value="InterPro"/>
</dbReference>
<dbReference type="CDD" id="cd00082">
    <property type="entry name" value="HisKA"/>
    <property type="match status" value="1"/>
</dbReference>
<dbReference type="EC" id="2.7.13.3" evidence="3"/>
<dbReference type="Pfam" id="PF00672">
    <property type="entry name" value="HAMP"/>
    <property type="match status" value="1"/>
</dbReference>
<dbReference type="FunFam" id="1.10.287.130:FF:000001">
    <property type="entry name" value="Two-component sensor histidine kinase"/>
    <property type="match status" value="1"/>
</dbReference>
<evidence type="ECO:0000256" key="4">
    <source>
        <dbReference type="ARBA" id="ARBA00015735"/>
    </source>
</evidence>
<evidence type="ECO:0000256" key="15">
    <source>
        <dbReference type="SAM" id="Phobius"/>
    </source>
</evidence>
<evidence type="ECO:0000256" key="10">
    <source>
        <dbReference type="ARBA" id="ARBA00022777"/>
    </source>
</evidence>
<dbReference type="Pfam" id="PF02518">
    <property type="entry name" value="HATPase_c"/>
    <property type="match status" value="1"/>
</dbReference>
<keyword evidence="8 15" id="KW-0812">Transmembrane</keyword>
<evidence type="ECO:0000256" key="13">
    <source>
        <dbReference type="ARBA" id="ARBA00023012"/>
    </source>
</evidence>
<organism evidence="18 19">
    <name type="scientific">Macrococcus equipercicus</name>
    <dbReference type="NCBI Taxonomy" id="69967"/>
    <lineage>
        <taxon>Bacteria</taxon>
        <taxon>Bacillati</taxon>
        <taxon>Bacillota</taxon>
        <taxon>Bacilli</taxon>
        <taxon>Bacillales</taxon>
        <taxon>Staphylococcaceae</taxon>
        <taxon>Macrococcus</taxon>
    </lineage>
</organism>
<dbReference type="InterPro" id="IPR050398">
    <property type="entry name" value="HssS/ArlS-like"/>
</dbReference>
<dbReference type="InterPro" id="IPR003661">
    <property type="entry name" value="HisK_dim/P_dom"/>
</dbReference>
<evidence type="ECO:0000259" key="17">
    <source>
        <dbReference type="PROSITE" id="PS50885"/>
    </source>
</evidence>
<dbReference type="InterPro" id="IPR003660">
    <property type="entry name" value="HAMP_dom"/>
</dbReference>
<dbReference type="AlphaFoldDB" id="A0A9Q9BRM0"/>
<keyword evidence="11" id="KW-0067">ATP-binding</keyword>
<dbReference type="PANTHER" id="PTHR45528:SF12">
    <property type="entry name" value="SENSOR HISTIDINE KINASE ARSS"/>
    <property type="match status" value="1"/>
</dbReference>
<dbReference type="InterPro" id="IPR041610">
    <property type="entry name" value="ArlS_N"/>
</dbReference>
<dbReference type="FunFam" id="3.30.565.10:FF:000006">
    <property type="entry name" value="Sensor histidine kinase WalK"/>
    <property type="match status" value="1"/>
</dbReference>
<protein>
    <recommendedName>
        <fullName evidence="4">Signal transduction histidine-protein kinase ArlS</fullName>
        <ecNumber evidence="3">2.7.13.3</ecNumber>
    </recommendedName>
</protein>
<sequence>MNNSTSLKTKWTLITTSITFIIFMLFSFFIIYFISIYLKEQEYDSARRSTVDIGKLLVSENPGEVSTVDIRAAITDHQKVIFYDTAGQPYSSVSSDQTIRWTPRFKRITRVEITEETYSNEAYIVVRAPINTMQSAGFLTIVHPLKIYHSIIQYMFVLAGIFGLTALFITAIISYFFSNHITKPIRKLSEQMKQIQRDGFQNKLTLPKSYYETDDMINTFNNMMAQLETSFNQQKQFVEDASHELRTPLQIIQGHLNLINRWGKNKPEVLDESLKISLDEMNRITNLVEELLLLTKDDKGQYNREVDTIAINDEIQARLKSLAQLHPDYRFEFHSSHKAIKLQMNRHQFEQLLLIFIDNAMKYDKDEQHIIIRTSLKNKVVQLEIIDHGAGIPKEDIPFIFDRFYRVDKSRSREMGGNGLGLSIARKIIESYGGTVKIDSELNKYTKVMIQFSEL</sequence>
<evidence type="ECO:0000313" key="19">
    <source>
        <dbReference type="Proteomes" id="UP001057381"/>
    </source>
</evidence>
<dbReference type="SMART" id="SM00387">
    <property type="entry name" value="HATPase_c"/>
    <property type="match status" value="1"/>
</dbReference>
<dbReference type="SMART" id="SM00304">
    <property type="entry name" value="HAMP"/>
    <property type="match status" value="1"/>
</dbReference>
<evidence type="ECO:0000256" key="9">
    <source>
        <dbReference type="ARBA" id="ARBA00022741"/>
    </source>
</evidence>
<dbReference type="SUPFAM" id="SSF158472">
    <property type="entry name" value="HAMP domain-like"/>
    <property type="match status" value="1"/>
</dbReference>
<evidence type="ECO:0000256" key="5">
    <source>
        <dbReference type="ARBA" id="ARBA00022475"/>
    </source>
</evidence>
<evidence type="ECO:0000256" key="6">
    <source>
        <dbReference type="ARBA" id="ARBA00022553"/>
    </source>
</evidence>
<dbReference type="GO" id="GO:0005524">
    <property type="term" value="F:ATP binding"/>
    <property type="evidence" value="ECO:0007669"/>
    <property type="project" value="UniProtKB-KW"/>
</dbReference>